<evidence type="ECO:0000313" key="2">
    <source>
        <dbReference type="EMBL" id="KAK2959727.1"/>
    </source>
</evidence>
<reference evidence="2 3" key="1">
    <citation type="journal article" date="2022" name="bioRxiv">
        <title>Genomics of Preaxostyla Flagellates Illuminates Evolutionary Transitions and the Path Towards Mitochondrial Loss.</title>
        <authorList>
            <person name="Novak L.V.F."/>
            <person name="Treitli S.C."/>
            <person name="Pyrih J."/>
            <person name="Halakuc P."/>
            <person name="Pipaliya S.V."/>
            <person name="Vacek V."/>
            <person name="Brzon O."/>
            <person name="Soukal P."/>
            <person name="Eme L."/>
            <person name="Dacks J.B."/>
            <person name="Karnkowska A."/>
            <person name="Elias M."/>
            <person name="Hampl V."/>
        </authorList>
    </citation>
    <scope>NUCLEOTIDE SEQUENCE [LARGE SCALE GENOMIC DNA]</scope>
    <source>
        <strain evidence="2">NAU3</strain>
        <tissue evidence="2">Gut</tissue>
    </source>
</reference>
<dbReference type="Proteomes" id="UP001281761">
    <property type="component" value="Unassembled WGS sequence"/>
</dbReference>
<feature type="compositionally biased region" description="Basic and acidic residues" evidence="1">
    <location>
        <begin position="30"/>
        <end position="47"/>
    </location>
</feature>
<dbReference type="EMBL" id="JARBJD010000027">
    <property type="protein sequence ID" value="KAK2959727.1"/>
    <property type="molecule type" value="Genomic_DNA"/>
</dbReference>
<evidence type="ECO:0000256" key="1">
    <source>
        <dbReference type="SAM" id="MobiDB-lite"/>
    </source>
</evidence>
<name>A0ABQ9Y7I3_9EUKA</name>
<comment type="caution">
    <text evidence="2">The sequence shown here is derived from an EMBL/GenBank/DDBJ whole genome shotgun (WGS) entry which is preliminary data.</text>
</comment>
<accession>A0ABQ9Y7I3</accession>
<evidence type="ECO:0000313" key="3">
    <source>
        <dbReference type="Proteomes" id="UP001281761"/>
    </source>
</evidence>
<gene>
    <name evidence="2" type="ORF">BLNAU_5216</name>
</gene>
<keyword evidence="3" id="KW-1185">Reference proteome</keyword>
<protein>
    <submittedName>
        <fullName evidence="2">Uncharacterized protein</fullName>
    </submittedName>
</protein>
<sequence length="119" mass="14280">MRRRGIIKGRRLQSLGRYQQFDTVLVDIPVKSKEHEERQQNHSESRRSVKRRRPRKAWWVCDMRERMTANQSVHLHTPTRRWSVDGRAIAGDVNVLCFHQRRVMTCQSQMIRDKTLGTR</sequence>
<feature type="region of interest" description="Disordered" evidence="1">
    <location>
        <begin position="29"/>
        <end position="55"/>
    </location>
</feature>
<organism evidence="2 3">
    <name type="scientific">Blattamonas nauphoetae</name>
    <dbReference type="NCBI Taxonomy" id="2049346"/>
    <lineage>
        <taxon>Eukaryota</taxon>
        <taxon>Metamonada</taxon>
        <taxon>Preaxostyla</taxon>
        <taxon>Oxymonadida</taxon>
        <taxon>Blattamonas</taxon>
    </lineage>
</organism>
<proteinExistence type="predicted"/>